<dbReference type="EMBL" id="BLKV01000001">
    <property type="protein sequence ID" value="GFG68665.1"/>
    <property type="molecule type" value="Genomic_DNA"/>
</dbReference>
<keyword evidence="4" id="KW-1185">Reference proteome</keyword>
<dbReference type="Proteomes" id="UP000465263">
    <property type="component" value="Unassembled WGS sequence"/>
</dbReference>
<dbReference type="CDD" id="cd06850">
    <property type="entry name" value="biotinyl_domain"/>
    <property type="match status" value="1"/>
</dbReference>
<feature type="domain" description="Lipoyl-binding" evidence="2">
    <location>
        <begin position="56"/>
        <end position="131"/>
    </location>
</feature>
<protein>
    <recommendedName>
        <fullName evidence="2">Lipoyl-binding domain-containing protein</fullName>
    </recommendedName>
</protein>
<keyword evidence="1" id="KW-0092">Biotin</keyword>
<name>A0A7I9XFE2_9MYCO</name>
<comment type="caution">
    <text evidence="3">The sequence shown here is derived from an EMBL/GenBank/DDBJ whole genome shotgun (WGS) entry which is preliminary data.</text>
</comment>
<dbReference type="InterPro" id="IPR000089">
    <property type="entry name" value="Biotin_lipoyl"/>
</dbReference>
<evidence type="ECO:0000256" key="1">
    <source>
        <dbReference type="ARBA" id="ARBA00023267"/>
    </source>
</evidence>
<organism evidence="3 4">
    <name type="scientific">Mycolicibacter senuensis</name>
    <dbReference type="NCBI Taxonomy" id="386913"/>
    <lineage>
        <taxon>Bacteria</taxon>
        <taxon>Bacillati</taxon>
        <taxon>Actinomycetota</taxon>
        <taxon>Actinomycetes</taxon>
        <taxon>Mycobacteriales</taxon>
        <taxon>Mycobacteriaceae</taxon>
        <taxon>Mycolicibacter</taxon>
    </lineage>
</organism>
<dbReference type="AlphaFoldDB" id="A0A7I9XFE2"/>
<dbReference type="Gene3D" id="2.40.50.100">
    <property type="match status" value="1"/>
</dbReference>
<accession>A0A7I9XFE2</accession>
<dbReference type="InterPro" id="IPR011053">
    <property type="entry name" value="Single_hybrid_motif"/>
</dbReference>
<evidence type="ECO:0000313" key="4">
    <source>
        <dbReference type="Proteomes" id="UP000465263"/>
    </source>
</evidence>
<proteinExistence type="predicted"/>
<dbReference type="SUPFAM" id="SSF51230">
    <property type="entry name" value="Single hybrid motif"/>
    <property type="match status" value="1"/>
</dbReference>
<reference evidence="3 4" key="1">
    <citation type="journal article" date="2019" name="Emerg. Microbes Infect.">
        <title>Comprehensive subspecies identification of 175 nontuberculous mycobacteria species based on 7547 genomic profiles.</title>
        <authorList>
            <person name="Matsumoto Y."/>
            <person name="Kinjo T."/>
            <person name="Motooka D."/>
            <person name="Nabeya D."/>
            <person name="Jung N."/>
            <person name="Uechi K."/>
            <person name="Horii T."/>
            <person name="Iida T."/>
            <person name="Fujita J."/>
            <person name="Nakamura S."/>
        </authorList>
    </citation>
    <scope>NUCLEOTIDE SEQUENCE [LARGE SCALE GENOMIC DNA]</scope>
    <source>
        <strain evidence="3 4">JCM 16017</strain>
    </source>
</reference>
<evidence type="ECO:0000313" key="3">
    <source>
        <dbReference type="EMBL" id="GFG68665.1"/>
    </source>
</evidence>
<gene>
    <name evidence="3" type="ORF">MSEN_03850</name>
</gene>
<dbReference type="PANTHER" id="PTHR45266:SF3">
    <property type="entry name" value="OXALOACETATE DECARBOXYLASE ALPHA CHAIN"/>
    <property type="match status" value="1"/>
</dbReference>
<dbReference type="NCBIfam" id="NF004547">
    <property type="entry name" value="PRK05889.1"/>
    <property type="match status" value="1"/>
</dbReference>
<dbReference type="PANTHER" id="PTHR45266">
    <property type="entry name" value="OXALOACETATE DECARBOXYLASE ALPHA CHAIN"/>
    <property type="match status" value="1"/>
</dbReference>
<dbReference type="Pfam" id="PF00364">
    <property type="entry name" value="Biotin_lipoyl"/>
    <property type="match status" value="1"/>
</dbReference>
<evidence type="ECO:0000259" key="2">
    <source>
        <dbReference type="PROSITE" id="PS50968"/>
    </source>
</evidence>
<sequence length="131" mass="14419">MQLSQEKHDTITDRTLYVFLFVLEFAYPCAPLSPGWGLWFHKTKDFGDQGIVDWVMNEVKMAEDVRAEIVASVLEVVVHEGEQINEGDTVVLLESMKMEIPVLAETAGTVSKVAVKVGDVIQAGDLIAVIG</sequence>
<dbReference type="PROSITE" id="PS50968">
    <property type="entry name" value="BIOTINYL_LIPOYL"/>
    <property type="match status" value="1"/>
</dbReference>
<dbReference type="InterPro" id="IPR050709">
    <property type="entry name" value="Biotin_Carboxyl_Carrier/Decarb"/>
</dbReference>